<gene>
    <name evidence="1" type="ORF">T23_10040</name>
</gene>
<protein>
    <submittedName>
        <fullName evidence="1">Uncharacterized protein</fullName>
    </submittedName>
</protein>
<name>A0ABM8II39_9FIRM</name>
<keyword evidence="2" id="KW-1185">Reference proteome</keyword>
<evidence type="ECO:0000313" key="1">
    <source>
        <dbReference type="EMBL" id="BEH90902.1"/>
    </source>
</evidence>
<dbReference type="InterPro" id="IPR045707">
    <property type="entry name" value="DUF6063"/>
</dbReference>
<proteinExistence type="predicted"/>
<organism evidence="1 2">
    <name type="scientific">Turicibacter faecis</name>
    <dbReference type="NCBI Taxonomy" id="2963365"/>
    <lineage>
        <taxon>Bacteria</taxon>
        <taxon>Bacillati</taxon>
        <taxon>Bacillota</taxon>
        <taxon>Erysipelotrichia</taxon>
        <taxon>Erysipelotrichales</taxon>
        <taxon>Turicibacteraceae</taxon>
        <taxon>Turicibacter</taxon>
    </lineage>
</organism>
<accession>A0ABM8II39</accession>
<sequence length="240" mass="28431">MDYTREEIRLSQQIFYYLLKHRELNEQKEKELYYAYTANEAVIELVKGQGEIASCLIQRYGSSIYLIPEEENEFLGFSKVELKKLLCKSQATDKDYYLSQFIILTLLVEFYDGQGQSAKSRDFIRAGELQNIISERLKEGASYYDEQEQQQLGIAYQNMLEAFESLRSSDRMNRQKTTKEGFLSGILKFLQDQQLIDYIEEDEMIWTTKKLDQLMDYYLLSQNNFKRVQQILKEVSDEPH</sequence>
<reference evidence="1" key="1">
    <citation type="journal article" date="2024" name="Int. J. Syst. Evol. Microbiol.">
        <title>Turicibacter faecis sp. nov., isolated from faeces of heart failure mouse model.</title>
        <authorList>
            <person name="Imamura Y."/>
            <person name="Motooka D."/>
            <person name="Nakajima Y."/>
            <person name="Ito S."/>
            <person name="Kitakaze M."/>
            <person name="Iida T."/>
            <person name="Nakamura S."/>
        </authorList>
    </citation>
    <scope>NUCLEOTIDE SEQUENCE</scope>
    <source>
        <strain evidence="1">TC023</strain>
    </source>
</reference>
<dbReference type="RefSeq" id="WP_262953577.1">
    <property type="nucleotide sequence ID" value="NZ_AP028127.1"/>
</dbReference>
<dbReference type="EMBL" id="AP028127">
    <property type="protein sequence ID" value="BEH90902.1"/>
    <property type="molecule type" value="Genomic_DNA"/>
</dbReference>
<dbReference type="Proteomes" id="UP001432099">
    <property type="component" value="Chromosome"/>
</dbReference>
<dbReference type="Pfam" id="PF19539">
    <property type="entry name" value="DUF6063"/>
    <property type="match status" value="1"/>
</dbReference>
<evidence type="ECO:0000313" key="2">
    <source>
        <dbReference type="Proteomes" id="UP001432099"/>
    </source>
</evidence>